<comment type="caution">
    <text evidence="1">The sequence shown here is derived from an EMBL/GenBank/DDBJ whole genome shotgun (WGS) entry which is preliminary data.</text>
</comment>
<reference evidence="1 2" key="1">
    <citation type="journal article" date="2020" name="Cell">
        <title>Large-Scale Comparative Analyses of Tick Genomes Elucidate Their Genetic Diversity and Vector Capacities.</title>
        <authorList>
            <consortium name="Tick Genome and Microbiome Consortium (TIGMIC)"/>
            <person name="Jia N."/>
            <person name="Wang J."/>
            <person name="Shi W."/>
            <person name="Du L."/>
            <person name="Sun Y."/>
            <person name="Zhan W."/>
            <person name="Jiang J.F."/>
            <person name="Wang Q."/>
            <person name="Zhang B."/>
            <person name="Ji P."/>
            <person name="Bell-Sakyi L."/>
            <person name="Cui X.M."/>
            <person name="Yuan T.T."/>
            <person name="Jiang B.G."/>
            <person name="Yang W.F."/>
            <person name="Lam T.T."/>
            <person name="Chang Q.C."/>
            <person name="Ding S.J."/>
            <person name="Wang X.J."/>
            <person name="Zhu J.G."/>
            <person name="Ruan X.D."/>
            <person name="Zhao L."/>
            <person name="Wei J.T."/>
            <person name="Ye R.Z."/>
            <person name="Que T.C."/>
            <person name="Du C.H."/>
            <person name="Zhou Y.H."/>
            <person name="Cheng J.X."/>
            <person name="Dai P.F."/>
            <person name="Guo W.B."/>
            <person name="Han X.H."/>
            <person name="Huang E.J."/>
            <person name="Li L.F."/>
            <person name="Wei W."/>
            <person name="Gao Y.C."/>
            <person name="Liu J.Z."/>
            <person name="Shao H.Z."/>
            <person name="Wang X."/>
            <person name="Wang C.C."/>
            <person name="Yang T.C."/>
            <person name="Huo Q.B."/>
            <person name="Li W."/>
            <person name="Chen H.Y."/>
            <person name="Chen S.E."/>
            <person name="Zhou L.G."/>
            <person name="Ni X.B."/>
            <person name="Tian J.H."/>
            <person name="Sheng Y."/>
            <person name="Liu T."/>
            <person name="Pan Y.S."/>
            <person name="Xia L.Y."/>
            <person name="Li J."/>
            <person name="Zhao F."/>
            <person name="Cao W.C."/>
        </authorList>
    </citation>
    <scope>NUCLEOTIDE SEQUENCE [LARGE SCALE GENOMIC DNA]</scope>
    <source>
        <strain evidence="1">Iper-2018</strain>
    </source>
</reference>
<feature type="non-terminal residue" evidence="1">
    <location>
        <position position="289"/>
    </location>
</feature>
<evidence type="ECO:0000313" key="1">
    <source>
        <dbReference type="EMBL" id="KAG0426528.1"/>
    </source>
</evidence>
<protein>
    <submittedName>
        <fullName evidence="1">Uncharacterized protein</fullName>
    </submittedName>
</protein>
<dbReference type="EMBL" id="JABSTQ010009709">
    <property type="protein sequence ID" value="KAG0426528.1"/>
    <property type="molecule type" value="Genomic_DNA"/>
</dbReference>
<name>A0AC60Q1B7_IXOPE</name>
<keyword evidence="2" id="KW-1185">Reference proteome</keyword>
<dbReference type="Proteomes" id="UP000805193">
    <property type="component" value="Unassembled WGS sequence"/>
</dbReference>
<proteinExistence type="predicted"/>
<gene>
    <name evidence="1" type="ORF">HPB47_026359</name>
</gene>
<organism evidence="1 2">
    <name type="scientific">Ixodes persulcatus</name>
    <name type="common">Taiga tick</name>
    <dbReference type="NCBI Taxonomy" id="34615"/>
    <lineage>
        <taxon>Eukaryota</taxon>
        <taxon>Metazoa</taxon>
        <taxon>Ecdysozoa</taxon>
        <taxon>Arthropoda</taxon>
        <taxon>Chelicerata</taxon>
        <taxon>Arachnida</taxon>
        <taxon>Acari</taxon>
        <taxon>Parasitiformes</taxon>
        <taxon>Ixodida</taxon>
        <taxon>Ixodoidea</taxon>
        <taxon>Ixodidae</taxon>
        <taxon>Ixodinae</taxon>
        <taxon>Ixodes</taxon>
    </lineage>
</organism>
<accession>A0AC60Q1B7</accession>
<sequence length="289" mass="33231">MKKNDVQASALAEHAAKLGHSVSFEKSEVLGAERHGRKRMHLEFWYIQTTKDNISRSLCTLPSRIVELATVFADNAVRLTRISGDKWRNLRALTSPAFKSSTLKRAFSIIDECADEFLEIMQQTAQKREGLDISKHFLRLNMDILSRFTMGVKLNAQGGINYDNIFKMLYLNQVIAESLRFYPPLPGLVHRRCEKDFEFNGFRIPKETNINVPVRLLHHDPRYWTDPEEFNPDRFSPENKAAIEPMAYIPFGIGPRSCIASRFAQMELALIIAKILTKFKLDICDQPEK</sequence>
<evidence type="ECO:0000313" key="2">
    <source>
        <dbReference type="Proteomes" id="UP000805193"/>
    </source>
</evidence>